<evidence type="ECO:0000313" key="5">
    <source>
        <dbReference type="Proteomes" id="UP000192906"/>
    </source>
</evidence>
<sequence length="188" mass="21249">MQKIRTFIAHPVPKEWEKALFDKAEMLNHNLQSKVAWVKPVNMHFTLKFLGDISEADIPLIDSVLKLIPFKSFEVGAGPGGFFPDQLKPRTIWIGLTKGSKEICDTATAVDNNLAHLGFDKNTKPYHAHLTLGRIKKQAKDNWIELARKISLISLPECTITELVLYQSELTPSGPIYTKLKTYTQNAY</sequence>
<feature type="active site" description="Proton donor" evidence="2">
    <location>
        <position position="44"/>
    </location>
</feature>
<dbReference type="AlphaFoldDB" id="A0A1X7ENA4"/>
<comment type="catalytic activity">
    <reaction evidence="2">
        <text>a 3'-end 2',3'-cyclophospho-ribonucleotide-RNA + H2O = a 3'-end 2'-phospho-ribonucleotide-RNA + H(+)</text>
        <dbReference type="Rhea" id="RHEA:11828"/>
        <dbReference type="Rhea" id="RHEA-COMP:10464"/>
        <dbReference type="Rhea" id="RHEA-COMP:17353"/>
        <dbReference type="ChEBI" id="CHEBI:15377"/>
        <dbReference type="ChEBI" id="CHEBI:15378"/>
        <dbReference type="ChEBI" id="CHEBI:83064"/>
        <dbReference type="ChEBI" id="CHEBI:173113"/>
        <dbReference type="EC" id="3.1.4.58"/>
    </reaction>
</comment>
<evidence type="ECO:0000313" key="4">
    <source>
        <dbReference type="EMBL" id="SMF37025.1"/>
    </source>
</evidence>
<dbReference type="GO" id="GO:0004113">
    <property type="term" value="F:2',3'-cyclic-nucleotide 3'-phosphodiesterase activity"/>
    <property type="evidence" value="ECO:0007669"/>
    <property type="project" value="InterPro"/>
</dbReference>
<dbReference type="STRING" id="1519643.SAMN06295933_3216"/>
<dbReference type="InterPro" id="IPR009097">
    <property type="entry name" value="Cyclic_Pdiesterase"/>
</dbReference>
<reference evidence="5" key="1">
    <citation type="submission" date="2017-04" db="EMBL/GenBank/DDBJ databases">
        <authorList>
            <person name="Varghese N."/>
            <person name="Submissions S."/>
        </authorList>
    </citation>
    <scope>NUCLEOTIDE SEQUENCE [LARGE SCALE GENOMIC DNA]</scope>
    <source>
        <strain evidence="5">K3S</strain>
    </source>
</reference>
<gene>
    <name evidence="4" type="ORF">SAMN06295933_3216</name>
</gene>
<evidence type="ECO:0000259" key="3">
    <source>
        <dbReference type="Pfam" id="PF02834"/>
    </source>
</evidence>
<comment type="similarity">
    <text evidence="2">Belongs to the 2H phosphoesterase superfamily. ThpR family.</text>
</comment>
<dbReference type="Pfam" id="PF02834">
    <property type="entry name" value="LigT_PEase"/>
    <property type="match status" value="2"/>
</dbReference>
<keyword evidence="5" id="KW-1185">Reference proteome</keyword>
<dbReference type="NCBIfam" id="TIGR02258">
    <property type="entry name" value="2_5_ligase"/>
    <property type="match status" value="1"/>
</dbReference>
<dbReference type="OrthoDB" id="9793819at2"/>
<dbReference type="RefSeq" id="WP_085104029.1">
    <property type="nucleotide sequence ID" value="NZ_FWZU01000005.1"/>
</dbReference>
<dbReference type="EC" id="3.1.4.58" evidence="2"/>
<protein>
    <recommendedName>
        <fullName evidence="2">RNA 2',3'-cyclic phosphodiesterase</fullName>
        <shortName evidence="2">RNA 2',3'-CPDase</shortName>
        <ecNumber evidence="2">3.1.4.58</ecNumber>
    </recommendedName>
</protein>
<proteinExistence type="inferred from homology"/>
<feature type="short sequence motif" description="HXTX 1" evidence="2">
    <location>
        <begin position="44"/>
        <end position="47"/>
    </location>
</feature>
<dbReference type="InterPro" id="IPR004175">
    <property type="entry name" value="RNA_CPDase"/>
</dbReference>
<dbReference type="EMBL" id="FWZU01000005">
    <property type="protein sequence ID" value="SMF37025.1"/>
    <property type="molecule type" value="Genomic_DNA"/>
</dbReference>
<name>A0A1X7ENA4_9BACT</name>
<feature type="domain" description="Phosphoesterase HXTX" evidence="3">
    <location>
        <begin position="13"/>
        <end position="93"/>
    </location>
</feature>
<dbReference type="HAMAP" id="MF_01940">
    <property type="entry name" value="RNA_CPDase"/>
    <property type="match status" value="1"/>
</dbReference>
<feature type="active site" description="Proton acceptor" evidence="2">
    <location>
        <position position="129"/>
    </location>
</feature>
<comment type="function">
    <text evidence="2">Hydrolyzes RNA 2',3'-cyclic phosphodiester to an RNA 2'-phosphomonoester.</text>
</comment>
<dbReference type="InterPro" id="IPR014051">
    <property type="entry name" value="Phosphoesterase_HXTX"/>
</dbReference>
<organism evidence="4 5">
    <name type="scientific">Desulfovibrio gilichinskyi</name>
    <dbReference type="NCBI Taxonomy" id="1519643"/>
    <lineage>
        <taxon>Bacteria</taxon>
        <taxon>Pseudomonadati</taxon>
        <taxon>Thermodesulfobacteriota</taxon>
        <taxon>Desulfovibrionia</taxon>
        <taxon>Desulfovibrionales</taxon>
        <taxon>Desulfovibrionaceae</taxon>
        <taxon>Desulfovibrio</taxon>
    </lineage>
</organism>
<evidence type="ECO:0000256" key="2">
    <source>
        <dbReference type="HAMAP-Rule" id="MF_01940"/>
    </source>
</evidence>
<dbReference type="SUPFAM" id="SSF55144">
    <property type="entry name" value="LigT-like"/>
    <property type="match status" value="1"/>
</dbReference>
<dbReference type="PANTHER" id="PTHR35561:SF1">
    <property type="entry name" value="RNA 2',3'-CYCLIC PHOSPHODIESTERASE"/>
    <property type="match status" value="1"/>
</dbReference>
<dbReference type="GO" id="GO:0008664">
    <property type="term" value="F:RNA 2',3'-cyclic 3'-phosphodiesterase activity"/>
    <property type="evidence" value="ECO:0007669"/>
    <property type="project" value="UniProtKB-EC"/>
</dbReference>
<feature type="short sequence motif" description="HXTX 2" evidence="2">
    <location>
        <begin position="129"/>
        <end position="132"/>
    </location>
</feature>
<dbReference type="Gene3D" id="3.90.1140.10">
    <property type="entry name" value="Cyclic phosphodiesterase"/>
    <property type="match status" value="1"/>
</dbReference>
<evidence type="ECO:0000256" key="1">
    <source>
        <dbReference type="ARBA" id="ARBA00022801"/>
    </source>
</evidence>
<keyword evidence="4" id="KW-0436">Ligase</keyword>
<keyword evidence="1 2" id="KW-0378">Hydrolase</keyword>
<dbReference type="GO" id="GO:0016874">
    <property type="term" value="F:ligase activity"/>
    <property type="evidence" value="ECO:0007669"/>
    <property type="project" value="UniProtKB-KW"/>
</dbReference>
<feature type="domain" description="Phosphoesterase HXTX" evidence="3">
    <location>
        <begin position="103"/>
        <end position="177"/>
    </location>
</feature>
<dbReference type="Proteomes" id="UP000192906">
    <property type="component" value="Unassembled WGS sequence"/>
</dbReference>
<dbReference type="PANTHER" id="PTHR35561">
    <property type="entry name" value="RNA 2',3'-CYCLIC PHOSPHODIESTERASE"/>
    <property type="match status" value="1"/>
</dbReference>
<accession>A0A1X7ENA4</accession>